<feature type="transmembrane region" description="Helical" evidence="1">
    <location>
        <begin position="107"/>
        <end position="129"/>
    </location>
</feature>
<sequence length="130" mass="14782">MGVVTVSSSTTRTLGGLNTNFSCNRLKRPLIIAFEGDEQNDSSSLDVDYNEAAAMLENIYKLIPTFDADNVECIDGKIQRVSLGRKKIVDDCEEKDVNDDMLFIDKLIVFLILHFILYNNNYFLFYIIVV</sequence>
<name>A0A0L9TVZ0_PHAAN</name>
<gene>
    <name evidence="2" type="ORF">LR48_Vigan02g090800</name>
</gene>
<dbReference type="STRING" id="3914.A0A0L9TVZ0"/>
<keyword evidence="1" id="KW-0812">Transmembrane</keyword>
<keyword evidence="1" id="KW-1133">Transmembrane helix</keyword>
<dbReference type="EMBL" id="CM003372">
    <property type="protein sequence ID" value="KOM34758.1"/>
    <property type="molecule type" value="Genomic_DNA"/>
</dbReference>
<reference evidence="3" key="1">
    <citation type="journal article" date="2015" name="Proc. Natl. Acad. Sci. U.S.A.">
        <title>Genome sequencing of adzuki bean (Vigna angularis) provides insight into high starch and low fat accumulation and domestication.</title>
        <authorList>
            <person name="Yang K."/>
            <person name="Tian Z."/>
            <person name="Chen C."/>
            <person name="Luo L."/>
            <person name="Zhao B."/>
            <person name="Wang Z."/>
            <person name="Yu L."/>
            <person name="Li Y."/>
            <person name="Sun Y."/>
            <person name="Li W."/>
            <person name="Chen Y."/>
            <person name="Li Y."/>
            <person name="Zhang Y."/>
            <person name="Ai D."/>
            <person name="Zhao J."/>
            <person name="Shang C."/>
            <person name="Ma Y."/>
            <person name="Wu B."/>
            <person name="Wang M."/>
            <person name="Gao L."/>
            <person name="Sun D."/>
            <person name="Zhang P."/>
            <person name="Guo F."/>
            <person name="Wang W."/>
            <person name="Li Y."/>
            <person name="Wang J."/>
            <person name="Varshney R.K."/>
            <person name="Wang J."/>
            <person name="Ling H.Q."/>
            <person name="Wan P."/>
        </authorList>
    </citation>
    <scope>NUCLEOTIDE SEQUENCE</scope>
    <source>
        <strain evidence="3">cv. Jingnong 6</strain>
    </source>
</reference>
<organism evidence="2 3">
    <name type="scientific">Phaseolus angularis</name>
    <name type="common">Azuki bean</name>
    <name type="synonym">Vigna angularis</name>
    <dbReference type="NCBI Taxonomy" id="3914"/>
    <lineage>
        <taxon>Eukaryota</taxon>
        <taxon>Viridiplantae</taxon>
        <taxon>Streptophyta</taxon>
        <taxon>Embryophyta</taxon>
        <taxon>Tracheophyta</taxon>
        <taxon>Spermatophyta</taxon>
        <taxon>Magnoliopsida</taxon>
        <taxon>eudicotyledons</taxon>
        <taxon>Gunneridae</taxon>
        <taxon>Pentapetalae</taxon>
        <taxon>rosids</taxon>
        <taxon>fabids</taxon>
        <taxon>Fabales</taxon>
        <taxon>Fabaceae</taxon>
        <taxon>Papilionoideae</taxon>
        <taxon>50 kb inversion clade</taxon>
        <taxon>NPAAA clade</taxon>
        <taxon>indigoferoid/millettioid clade</taxon>
        <taxon>Phaseoleae</taxon>
        <taxon>Vigna</taxon>
    </lineage>
</organism>
<evidence type="ECO:0000256" key="1">
    <source>
        <dbReference type="SAM" id="Phobius"/>
    </source>
</evidence>
<accession>A0A0L9TVZ0</accession>
<proteinExistence type="predicted"/>
<evidence type="ECO:0000313" key="2">
    <source>
        <dbReference type="EMBL" id="KOM34758.1"/>
    </source>
</evidence>
<evidence type="ECO:0000313" key="3">
    <source>
        <dbReference type="Proteomes" id="UP000053144"/>
    </source>
</evidence>
<dbReference type="Gramene" id="KOM34758">
    <property type="protein sequence ID" value="KOM34758"/>
    <property type="gene ID" value="LR48_Vigan02g090800"/>
</dbReference>
<dbReference type="AlphaFoldDB" id="A0A0L9TVZ0"/>
<keyword evidence="1" id="KW-0472">Membrane</keyword>
<protein>
    <submittedName>
        <fullName evidence="2">Uncharacterized protein</fullName>
    </submittedName>
</protein>
<dbReference type="Proteomes" id="UP000053144">
    <property type="component" value="Chromosome 2"/>
</dbReference>